<feature type="domain" description="SCP2" evidence="1">
    <location>
        <begin position="17"/>
        <end position="115"/>
    </location>
</feature>
<evidence type="ECO:0000313" key="2">
    <source>
        <dbReference type="EMBL" id="SDC52941.1"/>
    </source>
</evidence>
<gene>
    <name evidence="2" type="ORF">SAMN05660835_00951</name>
</gene>
<dbReference type="AlphaFoldDB" id="A0A1G6MBX7"/>
<sequence length="131" mass="15579">MSVLFMSEDWIKLVANQWNTNNQIIQQDLRNFTASWEYYIEDRPNLPHLMMVCEKGKIVFAGKKDERICDFEMWTSLENWKKILNKEISSKMALMSRKLKFKGSMMTALKYMKAFEIHLNILGEIEADFDI</sequence>
<reference evidence="3" key="1">
    <citation type="submission" date="2016-10" db="EMBL/GenBank/DDBJ databases">
        <authorList>
            <person name="Varghese N."/>
            <person name="Submissions S."/>
        </authorList>
    </citation>
    <scope>NUCLEOTIDE SEQUENCE [LARGE SCALE GENOMIC DNA]</scope>
    <source>
        <strain evidence="3">DSM 8415</strain>
    </source>
</reference>
<evidence type="ECO:0000313" key="3">
    <source>
        <dbReference type="Proteomes" id="UP000199411"/>
    </source>
</evidence>
<dbReference type="SUPFAM" id="SSF55718">
    <property type="entry name" value="SCP-like"/>
    <property type="match status" value="1"/>
</dbReference>
<proteinExistence type="predicted"/>
<dbReference type="OrthoDB" id="459969at2"/>
<evidence type="ECO:0000259" key="1">
    <source>
        <dbReference type="Pfam" id="PF02036"/>
    </source>
</evidence>
<keyword evidence="3" id="KW-1185">Reference proteome</keyword>
<protein>
    <submittedName>
        <fullName evidence="2">Putative sterol carrier protein</fullName>
    </submittedName>
</protein>
<dbReference type="RefSeq" id="WP_092128550.1">
    <property type="nucleotide sequence ID" value="NZ_FMYU01000006.1"/>
</dbReference>
<name>A0A1G6MBX7_9BACT</name>
<dbReference type="InterPro" id="IPR036527">
    <property type="entry name" value="SCP2_sterol-bd_dom_sf"/>
</dbReference>
<organism evidence="2 3">
    <name type="scientific">Desulfurella multipotens</name>
    <dbReference type="NCBI Taxonomy" id="79269"/>
    <lineage>
        <taxon>Bacteria</taxon>
        <taxon>Pseudomonadati</taxon>
        <taxon>Campylobacterota</taxon>
        <taxon>Desulfurellia</taxon>
        <taxon>Desulfurellales</taxon>
        <taxon>Desulfurellaceae</taxon>
        <taxon>Desulfurella</taxon>
    </lineage>
</organism>
<dbReference type="Proteomes" id="UP000199411">
    <property type="component" value="Unassembled WGS sequence"/>
</dbReference>
<accession>A0A1G6MBX7</accession>
<dbReference type="InterPro" id="IPR003033">
    <property type="entry name" value="SCP2_sterol-bd_dom"/>
</dbReference>
<dbReference type="Pfam" id="PF02036">
    <property type="entry name" value="SCP2"/>
    <property type="match status" value="1"/>
</dbReference>
<dbReference type="EMBL" id="FMYU01000006">
    <property type="protein sequence ID" value="SDC52941.1"/>
    <property type="molecule type" value="Genomic_DNA"/>
</dbReference>
<dbReference type="Gene3D" id="3.30.1050.10">
    <property type="entry name" value="SCP2 sterol-binding domain"/>
    <property type="match status" value="1"/>
</dbReference>